<proteinExistence type="predicted"/>
<dbReference type="PROSITE" id="PS50297">
    <property type="entry name" value="ANK_REP_REGION"/>
    <property type="match status" value="1"/>
</dbReference>
<reference evidence="5 7" key="3">
    <citation type="submission" date="2016-10" db="EMBL/GenBank/DDBJ databases">
        <authorList>
            <person name="Varghese N."/>
            <person name="Submissions S."/>
        </authorList>
    </citation>
    <scope>NUCLEOTIDE SEQUENCE [LARGE SCALE GENOMIC DNA]</scope>
    <source>
        <strain evidence="5 7">ATCC 33218</strain>
    </source>
</reference>
<dbReference type="STRING" id="451.B6N58_06400"/>
<evidence type="ECO:0000313" key="7">
    <source>
        <dbReference type="Proteomes" id="UP000182998"/>
    </source>
</evidence>
<feature type="repeat" description="ANK" evidence="3">
    <location>
        <begin position="324"/>
        <end position="356"/>
    </location>
</feature>
<keyword evidence="2 3" id="KW-0040">ANK repeat</keyword>
<dbReference type="EMBL" id="FMVN01000006">
    <property type="protein sequence ID" value="SCY32982.1"/>
    <property type="molecule type" value="Genomic_DNA"/>
</dbReference>
<organism evidence="4 6">
    <name type="scientific">Legionella micdadei</name>
    <name type="common">Tatlockia micdadei</name>
    <dbReference type="NCBI Taxonomy" id="451"/>
    <lineage>
        <taxon>Bacteria</taxon>
        <taxon>Pseudomonadati</taxon>
        <taxon>Pseudomonadota</taxon>
        <taxon>Gammaproteobacteria</taxon>
        <taxon>Legionellales</taxon>
        <taxon>Legionellaceae</taxon>
        <taxon>Legionella</taxon>
    </lineage>
</organism>
<dbReference type="PANTHER" id="PTHR24198:SF194">
    <property type="entry name" value="INVERSIN-A"/>
    <property type="match status" value="1"/>
</dbReference>
<dbReference type="PROSITE" id="PS50088">
    <property type="entry name" value="ANK_REPEAT"/>
    <property type="match status" value="2"/>
</dbReference>
<dbReference type="SUPFAM" id="SSF48403">
    <property type="entry name" value="Ankyrin repeat"/>
    <property type="match status" value="2"/>
</dbReference>
<gene>
    <name evidence="4" type="ORF">LMI_1922</name>
    <name evidence="5" type="ORF">SAMN02982997_01424</name>
</gene>
<evidence type="ECO:0000256" key="1">
    <source>
        <dbReference type="ARBA" id="ARBA00022737"/>
    </source>
</evidence>
<accession>A0A098GIB6</accession>
<dbReference type="Gene3D" id="1.25.40.20">
    <property type="entry name" value="Ankyrin repeat-containing domain"/>
    <property type="match status" value="2"/>
</dbReference>
<protein>
    <submittedName>
        <fullName evidence="5">Ankyrin repeat-containing protein</fullName>
    </submittedName>
</protein>
<dbReference type="InterPro" id="IPR036770">
    <property type="entry name" value="Ankyrin_rpt-contain_sf"/>
</dbReference>
<dbReference type="Pfam" id="PF12796">
    <property type="entry name" value="Ank_2"/>
    <property type="match status" value="3"/>
</dbReference>
<reference evidence="4" key="2">
    <citation type="submission" date="2014-09" db="EMBL/GenBank/DDBJ databases">
        <authorList>
            <person name="GOMEZ-VALERO Laura"/>
        </authorList>
    </citation>
    <scope>NUCLEOTIDE SEQUENCE</scope>
    <source>
        <strain evidence="4">ATCC33218</strain>
    </source>
</reference>
<evidence type="ECO:0000256" key="2">
    <source>
        <dbReference type="ARBA" id="ARBA00023043"/>
    </source>
</evidence>
<dbReference type="InterPro" id="IPR002110">
    <property type="entry name" value="Ankyrin_rpt"/>
</dbReference>
<sequence length="558" mass="61906">MTQPIEVLNQKIDRRLAHLKKIRGHSGAIQHQAESIVFHYYLKQLIQHKPSQEQTRLIRRITDESRLISEIKPYFRLFTILELAIKEDDLELLEAVIDADPKIVDYVFTDEQSKKTALVMAAEQNRTALVELLVRVGSLNFSNSYTRKALNAAIFNGNIAIVQTLLAAGVVPTQADFQRACSQGQLEIAKMLHTASPQPFDYNSALLSSAAAGNLPAVHYLVDGLNASVNYQEPPAFRSSKHELTPLIVAIQYKKPEVAEYLISRGAHVRQAQDALGLSTIGLAAFLGNAEVIQEQLSLNEKGFEEVDDNAIELNFNLDSADNEGYTPLIRAVQNGNLGIIDSLIAAGANVNAQSKNGHTALIEAVMKGAPEVVAALLKIEHLDVNAREKEKGLSAREIALRSKNTVIVEAIDSFVANRNLKENLVHMRENKLYELIKIIDTYHEQRKAQKDENGKIKEYLHINIFGLFQKSYTQKHSAINALKSVLKGDYFDKEGNPIDLNTHLSTLRKGSLGENLRAFIKAGHANCIVNRPVNTVSDFVKALQESTPQLSSTLEIT</sequence>
<evidence type="ECO:0000256" key="3">
    <source>
        <dbReference type="PROSITE-ProRule" id="PRU00023"/>
    </source>
</evidence>
<dbReference type="Proteomes" id="UP000182998">
    <property type="component" value="Unassembled WGS sequence"/>
</dbReference>
<dbReference type="KEGG" id="tmc:LMI_1922"/>
<keyword evidence="1" id="KW-0677">Repeat</keyword>
<dbReference type="HOGENOM" id="CLU_488267_0_0_6"/>
<dbReference type="RefSeq" id="WP_045099496.1">
    <property type="nucleotide sequence ID" value="NZ_CP020614.1"/>
</dbReference>
<dbReference type="AlphaFoldDB" id="A0A098GIB6"/>
<dbReference type="EMBL" id="LN614830">
    <property type="protein sequence ID" value="CEG61211.1"/>
    <property type="molecule type" value="Genomic_DNA"/>
</dbReference>
<evidence type="ECO:0000313" key="4">
    <source>
        <dbReference type="EMBL" id="CEG61211.1"/>
    </source>
</evidence>
<dbReference type="PATRIC" id="fig|451.8.peg.1381"/>
<reference evidence="6" key="1">
    <citation type="submission" date="2014-09" db="EMBL/GenBank/DDBJ databases">
        <authorList>
            <person name="Gomez-Valero L."/>
        </authorList>
    </citation>
    <scope>NUCLEOTIDE SEQUENCE [LARGE SCALE GENOMIC DNA]</scope>
    <source>
        <strain evidence="6">ATCC33218</strain>
    </source>
</reference>
<dbReference type="SMART" id="SM00248">
    <property type="entry name" value="ANK"/>
    <property type="match status" value="8"/>
</dbReference>
<evidence type="ECO:0000313" key="6">
    <source>
        <dbReference type="Proteomes" id="UP000032414"/>
    </source>
</evidence>
<dbReference type="PANTHER" id="PTHR24198">
    <property type="entry name" value="ANKYRIN REPEAT AND PROTEIN KINASE DOMAIN-CONTAINING PROTEIN"/>
    <property type="match status" value="1"/>
</dbReference>
<feature type="repeat" description="ANK" evidence="3">
    <location>
        <begin position="242"/>
        <end position="274"/>
    </location>
</feature>
<dbReference type="Proteomes" id="UP000032414">
    <property type="component" value="Chromosome I"/>
</dbReference>
<keyword evidence="7" id="KW-1185">Reference proteome</keyword>
<evidence type="ECO:0000313" key="5">
    <source>
        <dbReference type="EMBL" id="SCY32982.1"/>
    </source>
</evidence>
<name>A0A098GIB6_LEGMI</name>